<accession>A0A7D6CTJ0</accession>
<dbReference type="EMBL" id="CP059154">
    <property type="protein sequence ID" value="QLK27710.1"/>
    <property type="molecule type" value="Genomic_DNA"/>
</dbReference>
<organism evidence="2 3">
    <name type="scientific">Natrinema zhouii</name>
    <dbReference type="NCBI Taxonomy" id="1710539"/>
    <lineage>
        <taxon>Archaea</taxon>
        <taxon>Methanobacteriati</taxon>
        <taxon>Methanobacteriota</taxon>
        <taxon>Stenosarchaea group</taxon>
        <taxon>Halobacteria</taxon>
        <taxon>Halobacteriales</taxon>
        <taxon>Natrialbaceae</taxon>
        <taxon>Natrinema</taxon>
    </lineage>
</organism>
<dbReference type="AlphaFoldDB" id="A0A7D6CTJ0"/>
<reference evidence="2 3" key="1">
    <citation type="submission" date="2020-07" db="EMBL/GenBank/DDBJ databases">
        <title>Natrinema (YPL30) sp. nov. and Haloterrigena xxxxxx (YPL8) sp. nov., isolated from a salt mine.</title>
        <authorList>
            <person name="Cui H."/>
        </authorList>
    </citation>
    <scope>NUCLEOTIDE SEQUENCE [LARGE SCALE GENOMIC DNA]</scope>
    <source>
        <strain evidence="2 3">YPL13</strain>
    </source>
</reference>
<evidence type="ECO:0000313" key="3">
    <source>
        <dbReference type="Proteomes" id="UP000510869"/>
    </source>
</evidence>
<dbReference type="RefSeq" id="WP_180842871.1">
    <property type="nucleotide sequence ID" value="NZ_CP059154.1"/>
</dbReference>
<dbReference type="GeneID" id="56143326"/>
<sequence>MVVASPIASAIVFVVSLLIGAAGIYAGAQIIVGRGDYDHAIVTALIGAVIWAIVGFVVGWIPLLGPLLALIAYVGVINWRYPGDWTAAAMIGLVAWVTVLIALYALAALGITGFEAIGVPGA</sequence>
<keyword evidence="1" id="KW-0472">Membrane</keyword>
<keyword evidence="1" id="KW-0812">Transmembrane</keyword>
<evidence type="ECO:0000313" key="2">
    <source>
        <dbReference type="EMBL" id="QLK27710.1"/>
    </source>
</evidence>
<dbReference type="Proteomes" id="UP000510869">
    <property type="component" value="Chromosome"/>
</dbReference>
<evidence type="ECO:0000256" key="1">
    <source>
        <dbReference type="SAM" id="Phobius"/>
    </source>
</evidence>
<dbReference type="KEGG" id="nay:HYG81_08935"/>
<proteinExistence type="predicted"/>
<protein>
    <submittedName>
        <fullName evidence="2">Uncharacterized protein</fullName>
    </submittedName>
</protein>
<gene>
    <name evidence="2" type="ORF">HYG81_08935</name>
</gene>
<feature type="transmembrane region" description="Helical" evidence="1">
    <location>
        <begin position="40"/>
        <end position="73"/>
    </location>
</feature>
<name>A0A7D6CTJ0_9EURY</name>
<feature type="transmembrane region" description="Helical" evidence="1">
    <location>
        <begin position="85"/>
        <end position="107"/>
    </location>
</feature>
<keyword evidence="1" id="KW-1133">Transmembrane helix</keyword>
<feature type="transmembrane region" description="Helical" evidence="1">
    <location>
        <begin position="6"/>
        <end position="28"/>
    </location>
</feature>
<keyword evidence="3" id="KW-1185">Reference proteome</keyword>